<name>A0A2H0W439_9BACT</name>
<dbReference type="Proteomes" id="UP000229056">
    <property type="component" value="Unassembled WGS sequence"/>
</dbReference>
<evidence type="ECO:0008006" key="3">
    <source>
        <dbReference type="Google" id="ProtNLM"/>
    </source>
</evidence>
<organism evidence="1 2">
    <name type="scientific">Candidatus Buchananbacteria bacterium CG10_big_fil_rev_8_21_14_0_10_33_19</name>
    <dbReference type="NCBI Taxonomy" id="1974525"/>
    <lineage>
        <taxon>Bacteria</taxon>
        <taxon>Candidatus Buchananiibacteriota</taxon>
    </lineage>
</organism>
<dbReference type="Pfam" id="PF13483">
    <property type="entry name" value="Lactamase_B_3"/>
    <property type="match status" value="1"/>
</dbReference>
<proteinExistence type="predicted"/>
<comment type="caution">
    <text evidence="1">The sequence shown here is derived from an EMBL/GenBank/DDBJ whole genome shotgun (WGS) entry which is preliminary data.</text>
</comment>
<dbReference type="Gene3D" id="3.60.15.10">
    <property type="entry name" value="Ribonuclease Z/Hydroxyacylglutathione hydrolase-like"/>
    <property type="match status" value="1"/>
</dbReference>
<reference evidence="2" key="1">
    <citation type="submission" date="2017-09" db="EMBL/GenBank/DDBJ databases">
        <title>Depth-based differentiation of microbial function through sediment-hosted aquifers and enrichment of novel symbionts in the deep terrestrial subsurface.</title>
        <authorList>
            <person name="Probst A.J."/>
            <person name="Ladd B."/>
            <person name="Jarett J.K."/>
            <person name="Geller-Mcgrath D.E."/>
            <person name="Sieber C.M.K."/>
            <person name="Emerson J.B."/>
            <person name="Anantharaman K."/>
            <person name="Thomas B.C."/>
            <person name="Malmstrom R."/>
            <person name="Stieglmeier M."/>
            <person name="Klingl A."/>
            <person name="Woyke T."/>
            <person name="Ryan C.M."/>
            <person name="Banfield J.F."/>
        </authorList>
    </citation>
    <scope>NUCLEOTIDE SEQUENCE [LARGE SCALE GENOMIC DNA]</scope>
</reference>
<dbReference type="InterPro" id="IPR036866">
    <property type="entry name" value="RibonucZ/Hydroxyglut_hydro"/>
</dbReference>
<protein>
    <recommendedName>
        <fullName evidence="3">Lactamase</fullName>
    </recommendedName>
</protein>
<dbReference type="PANTHER" id="PTHR39189">
    <property type="entry name" value="UPF0173 METAL-DEPENDENT HYDROLASE YTKL"/>
    <property type="match status" value="1"/>
</dbReference>
<dbReference type="PANTHER" id="PTHR39189:SF1">
    <property type="entry name" value="UPF0173 METAL-DEPENDENT HYDROLASE YTKL"/>
    <property type="match status" value="1"/>
</dbReference>
<accession>A0A2H0W439</accession>
<dbReference type="AlphaFoldDB" id="A0A2H0W439"/>
<dbReference type="SUPFAM" id="SSF56281">
    <property type="entry name" value="Metallo-hydrolase/oxidoreductase"/>
    <property type="match status" value="1"/>
</dbReference>
<evidence type="ECO:0000313" key="1">
    <source>
        <dbReference type="EMBL" id="PIS06108.1"/>
    </source>
</evidence>
<sequence>MQIQWFGQSYFKIQSKNNGEDIIIATDPYNDNYGLKVQKFPADIVTISHDHEDHNNIDAIKGEPFIIKTPGEYETKGVFIHGIPAHHDNKDGQERGNIVMFKINTENISIAHLSDLGHDLNSDLLDRIGSIDILLLPVGGVYSIDAKTASKIVSAIEPRIVIPMHYDIPGLKFKSGDKLDSVDKFLKESGLPSEKMDKLKIVKKDLPIDETKVIILNP</sequence>
<gene>
    <name evidence="1" type="ORF">COT80_02450</name>
</gene>
<dbReference type="EMBL" id="PEZY01000008">
    <property type="protein sequence ID" value="PIS06108.1"/>
    <property type="molecule type" value="Genomic_DNA"/>
</dbReference>
<evidence type="ECO:0000313" key="2">
    <source>
        <dbReference type="Proteomes" id="UP000229056"/>
    </source>
</evidence>